<reference evidence="1 2" key="1">
    <citation type="submission" date="2016-07" db="EMBL/GenBank/DDBJ databases">
        <title>Pervasive Adenine N6-methylation of Active Genes in Fungi.</title>
        <authorList>
            <consortium name="DOE Joint Genome Institute"/>
            <person name="Mondo S.J."/>
            <person name="Dannebaum R.O."/>
            <person name="Kuo R.C."/>
            <person name="Labutti K."/>
            <person name="Haridas S."/>
            <person name="Kuo A."/>
            <person name="Salamov A."/>
            <person name="Ahrendt S.R."/>
            <person name="Lipzen A."/>
            <person name="Sullivan W."/>
            <person name="Andreopoulos W.B."/>
            <person name="Clum A."/>
            <person name="Lindquist E."/>
            <person name="Daum C."/>
            <person name="Ramamoorthy G.K."/>
            <person name="Gryganskyi A."/>
            <person name="Culley D."/>
            <person name="Magnuson J.K."/>
            <person name="James T.Y."/>
            <person name="O'Malley M.A."/>
            <person name="Stajich J.E."/>
            <person name="Spatafora J.W."/>
            <person name="Visel A."/>
            <person name="Grigoriev I.V."/>
        </authorList>
    </citation>
    <scope>NUCLEOTIDE SEQUENCE [LARGE SCALE GENOMIC DNA]</scope>
    <source>
        <strain evidence="1 2">CBS 129021</strain>
    </source>
</reference>
<proteinExistence type="predicted"/>
<dbReference type="InParanoid" id="A0A1Y2EFR0"/>
<organism evidence="1 2">
    <name type="scientific">Pseudomassariella vexata</name>
    <dbReference type="NCBI Taxonomy" id="1141098"/>
    <lineage>
        <taxon>Eukaryota</taxon>
        <taxon>Fungi</taxon>
        <taxon>Dikarya</taxon>
        <taxon>Ascomycota</taxon>
        <taxon>Pezizomycotina</taxon>
        <taxon>Sordariomycetes</taxon>
        <taxon>Xylariomycetidae</taxon>
        <taxon>Amphisphaeriales</taxon>
        <taxon>Pseudomassariaceae</taxon>
        <taxon>Pseudomassariella</taxon>
    </lineage>
</organism>
<dbReference type="OrthoDB" id="2094832at2759"/>
<dbReference type="STRING" id="1141098.A0A1Y2EFR0"/>
<name>A0A1Y2EFR0_9PEZI</name>
<evidence type="ECO:0000313" key="2">
    <source>
        <dbReference type="Proteomes" id="UP000193689"/>
    </source>
</evidence>
<dbReference type="RefSeq" id="XP_040720361.1">
    <property type="nucleotide sequence ID" value="XM_040855160.1"/>
</dbReference>
<keyword evidence="2" id="KW-1185">Reference proteome</keyword>
<dbReference type="Proteomes" id="UP000193689">
    <property type="component" value="Unassembled WGS sequence"/>
</dbReference>
<accession>A0A1Y2EFR0</accession>
<dbReference type="AlphaFoldDB" id="A0A1Y2EFR0"/>
<protein>
    <submittedName>
        <fullName evidence="1">Uncharacterized protein</fullName>
    </submittedName>
</protein>
<comment type="caution">
    <text evidence="1">The sequence shown here is derived from an EMBL/GenBank/DDBJ whole genome shotgun (WGS) entry which is preliminary data.</text>
</comment>
<gene>
    <name evidence="1" type="ORF">BCR38DRAFT_332567</name>
</gene>
<sequence>MRFLNFDLSALPSYKEHVLTPLKRPTKEGEVEPLLLNLGTCFGQDIRKLIFDGAMSH</sequence>
<evidence type="ECO:0000313" key="1">
    <source>
        <dbReference type="EMBL" id="ORY70411.1"/>
    </source>
</evidence>
<dbReference type="GeneID" id="63771372"/>
<dbReference type="EMBL" id="MCFJ01000002">
    <property type="protein sequence ID" value="ORY70411.1"/>
    <property type="molecule type" value="Genomic_DNA"/>
</dbReference>